<sequence>MIILMYLFKMEYNLIQKYYDMQCQLFINGHIGWLVFTELEQEYYKKKHLFIINLN</sequence>
<dbReference type="Proteomes" id="UP000464036">
    <property type="component" value="Segment"/>
</dbReference>
<evidence type="ECO:0000313" key="1">
    <source>
        <dbReference type="EMBL" id="QHB38732.1"/>
    </source>
</evidence>
<accession>A0A6B9L9N7</accession>
<dbReference type="EMBL" id="MN812207">
    <property type="protein sequence ID" value="QHB38732.1"/>
    <property type="molecule type" value="Genomic_DNA"/>
</dbReference>
<keyword evidence="2" id="KW-1185">Reference proteome</keyword>
<reference evidence="1 2" key="1">
    <citation type="journal article" date="2020" name="Viruses">
        <title>Diversity and Host Interactions Among Virulent and Temperate Baltic Sea Flavobacterium Phages.</title>
        <authorList>
            <person name="Nilsson E."/>
            <person name="Bayfield O.W."/>
            <person name="Lundin D."/>
            <person name="Antson A.A."/>
            <person name="Holmfeldt K."/>
        </authorList>
    </citation>
    <scope>NUCLEOTIDE SEQUENCE [LARGE SCALE GENOMIC DNA]</scope>
</reference>
<gene>
    <name evidence="1" type="ORF">hattifnatt91_gp047</name>
</gene>
<protein>
    <submittedName>
        <fullName evidence="1">Uncharacterized protein</fullName>
    </submittedName>
</protein>
<proteinExistence type="predicted"/>
<organism evidence="1 2">
    <name type="scientific">Flavobacterium phage vB_FspS_hattifnatt9-1</name>
    <dbReference type="NCBI Taxonomy" id="2686246"/>
    <lineage>
        <taxon>Viruses</taxon>
        <taxon>Duplodnaviria</taxon>
        <taxon>Heunggongvirae</taxon>
        <taxon>Uroviricota</taxon>
        <taxon>Caudoviricetes</taxon>
        <taxon>Hattifnattvirus</taxon>
        <taxon>Hattifnattvirus hattifnatt</taxon>
    </lineage>
</organism>
<name>A0A6B9L9N7_9CAUD</name>
<evidence type="ECO:0000313" key="2">
    <source>
        <dbReference type="Proteomes" id="UP000464036"/>
    </source>
</evidence>